<organism evidence="2 3">
    <name type="scientific">Phytophthora fragariaefolia</name>
    <dbReference type="NCBI Taxonomy" id="1490495"/>
    <lineage>
        <taxon>Eukaryota</taxon>
        <taxon>Sar</taxon>
        <taxon>Stramenopiles</taxon>
        <taxon>Oomycota</taxon>
        <taxon>Peronosporomycetes</taxon>
        <taxon>Peronosporales</taxon>
        <taxon>Peronosporaceae</taxon>
        <taxon>Phytophthora</taxon>
    </lineage>
</organism>
<reference evidence="2" key="1">
    <citation type="submission" date="2023-04" db="EMBL/GenBank/DDBJ databases">
        <title>Phytophthora fragariaefolia NBRC 109709.</title>
        <authorList>
            <person name="Ichikawa N."/>
            <person name="Sato H."/>
            <person name="Tonouchi N."/>
        </authorList>
    </citation>
    <scope>NUCLEOTIDE SEQUENCE</scope>
    <source>
        <strain evidence="2">NBRC 109709</strain>
    </source>
</reference>
<feature type="compositionally biased region" description="Polar residues" evidence="1">
    <location>
        <begin position="91"/>
        <end position="100"/>
    </location>
</feature>
<sequence>MSPGHNAFWSFDPRNAATPPVAHPAVSAPETTSAPSRLSIAGYFAEHRRRHGPSQMEDAGDGAQAPRQPPPPARATSSLRASKRKGRSKWTTKSPRTKPQTLRADPQVEQRLRPLETRLSGAAHSQPVPRTSCWPLGLARALRASRSSSWHGGQRHGGVCRRNQPPGRGSVPPSGTRAPSSRLETGARRATGRLETAVARPLLTPSVRDYGFQPRDPAETARQAASQLLNTYVIGPAARTPEELAQRIALRERFLTPQVTSLSAYRERLRVQGQRGSVPPPWSYNLGKTLLSMNRFEHWVEKSRRLSSMEALRASFSEVDARLERRLRFAYAKLRAKRRLPAGFKSRPRVGDIRYAPMSPSASPVQTEGFAVARGQTRSVGADPAAPQLIAGKREATDDAVASPRGAVDLSDQERPRRQGNPAGGAPQPPMSFPSGGSLSTLPETGYAHGTDVSLEYVPRGSGDPPARRATPEAAVVLPQSPLPRSGAVAELSQSLSELRLLVQDVDQRVYHCCDDNDSLHQRLDWVQVPRELWDRIRGLDDRVAALERWVPQDSVRRDEETQRTLAVLRCQIDLLARLRETPPGHNPVTVPVGPPAASSAPPPSASATLSTPGPQSSPGPGQGTA</sequence>
<feature type="compositionally biased region" description="Low complexity" evidence="1">
    <location>
        <begin position="588"/>
        <end position="620"/>
    </location>
</feature>
<feature type="compositionally biased region" description="Basic residues" evidence="1">
    <location>
        <begin position="81"/>
        <end position="90"/>
    </location>
</feature>
<feature type="region of interest" description="Disordered" evidence="1">
    <location>
        <begin position="581"/>
        <end position="626"/>
    </location>
</feature>
<dbReference type="EMBL" id="BSXT01000523">
    <property type="protein sequence ID" value="GMF29280.1"/>
    <property type="molecule type" value="Genomic_DNA"/>
</dbReference>
<feature type="region of interest" description="Disordered" evidence="1">
    <location>
        <begin position="145"/>
        <end position="190"/>
    </location>
</feature>
<evidence type="ECO:0000313" key="3">
    <source>
        <dbReference type="Proteomes" id="UP001165121"/>
    </source>
</evidence>
<feature type="region of interest" description="Disordered" evidence="1">
    <location>
        <begin position="377"/>
        <end position="446"/>
    </location>
</feature>
<evidence type="ECO:0000313" key="2">
    <source>
        <dbReference type="EMBL" id="GMF29280.1"/>
    </source>
</evidence>
<protein>
    <submittedName>
        <fullName evidence="2">Unnamed protein product</fullName>
    </submittedName>
</protein>
<accession>A0A9W6X377</accession>
<comment type="caution">
    <text evidence="2">The sequence shown here is derived from an EMBL/GenBank/DDBJ whole genome shotgun (WGS) entry which is preliminary data.</text>
</comment>
<name>A0A9W6X377_9STRA</name>
<evidence type="ECO:0000256" key="1">
    <source>
        <dbReference type="SAM" id="MobiDB-lite"/>
    </source>
</evidence>
<proteinExistence type="predicted"/>
<keyword evidence="3" id="KW-1185">Reference proteome</keyword>
<dbReference type="Proteomes" id="UP001165121">
    <property type="component" value="Unassembled WGS sequence"/>
</dbReference>
<gene>
    <name evidence="2" type="ORF">Pfra01_000624000</name>
</gene>
<dbReference type="AlphaFoldDB" id="A0A9W6X377"/>
<feature type="region of interest" description="Disordered" evidence="1">
    <location>
        <begin position="1"/>
        <end position="110"/>
    </location>
</feature>